<dbReference type="Proteomes" id="UP000037069">
    <property type="component" value="Unassembled WGS sequence"/>
</dbReference>
<dbReference type="EMBL" id="JRES01000785">
    <property type="protein sequence ID" value="KNC28347.1"/>
    <property type="molecule type" value="Genomic_DNA"/>
</dbReference>
<comment type="caution">
    <text evidence="1">The sequence shown here is derived from an EMBL/GenBank/DDBJ whole genome shotgun (WGS) entry which is preliminary data.</text>
</comment>
<protein>
    <submittedName>
        <fullName evidence="1">Uncharacterized protein</fullName>
    </submittedName>
</protein>
<proteinExistence type="predicted"/>
<evidence type="ECO:0000313" key="1">
    <source>
        <dbReference type="EMBL" id="KNC28347.1"/>
    </source>
</evidence>
<keyword evidence="2" id="KW-1185">Reference proteome</keyword>
<name>A0A0L0C7X2_LUCCU</name>
<gene>
    <name evidence="1" type="ORF">FF38_05778</name>
</gene>
<organism evidence="1 2">
    <name type="scientific">Lucilia cuprina</name>
    <name type="common">Green bottle fly</name>
    <name type="synonym">Australian sheep blowfly</name>
    <dbReference type="NCBI Taxonomy" id="7375"/>
    <lineage>
        <taxon>Eukaryota</taxon>
        <taxon>Metazoa</taxon>
        <taxon>Ecdysozoa</taxon>
        <taxon>Arthropoda</taxon>
        <taxon>Hexapoda</taxon>
        <taxon>Insecta</taxon>
        <taxon>Pterygota</taxon>
        <taxon>Neoptera</taxon>
        <taxon>Endopterygota</taxon>
        <taxon>Diptera</taxon>
        <taxon>Brachycera</taxon>
        <taxon>Muscomorpha</taxon>
        <taxon>Oestroidea</taxon>
        <taxon>Calliphoridae</taxon>
        <taxon>Luciliinae</taxon>
        <taxon>Lucilia</taxon>
    </lineage>
</organism>
<reference evidence="1 2" key="1">
    <citation type="journal article" date="2015" name="Nat. Commun.">
        <title>Lucilia cuprina genome unlocks parasitic fly biology to underpin future interventions.</title>
        <authorList>
            <person name="Anstead C.A."/>
            <person name="Korhonen P.K."/>
            <person name="Young N.D."/>
            <person name="Hall R.S."/>
            <person name="Jex A.R."/>
            <person name="Murali S.C."/>
            <person name="Hughes D.S."/>
            <person name="Lee S.F."/>
            <person name="Perry T."/>
            <person name="Stroehlein A.J."/>
            <person name="Ansell B.R."/>
            <person name="Breugelmans B."/>
            <person name="Hofmann A."/>
            <person name="Qu J."/>
            <person name="Dugan S."/>
            <person name="Lee S.L."/>
            <person name="Chao H."/>
            <person name="Dinh H."/>
            <person name="Han Y."/>
            <person name="Doddapaneni H.V."/>
            <person name="Worley K.C."/>
            <person name="Muzny D.M."/>
            <person name="Ioannidis P."/>
            <person name="Waterhouse R.M."/>
            <person name="Zdobnov E.M."/>
            <person name="James P.J."/>
            <person name="Bagnall N.H."/>
            <person name="Kotze A.C."/>
            <person name="Gibbs R.A."/>
            <person name="Richards S."/>
            <person name="Batterham P."/>
            <person name="Gasser R.B."/>
        </authorList>
    </citation>
    <scope>NUCLEOTIDE SEQUENCE [LARGE SCALE GENOMIC DNA]</scope>
    <source>
        <strain evidence="1 2">LS</strain>
        <tissue evidence="1">Full body</tissue>
    </source>
</reference>
<accession>A0A0L0C7X2</accession>
<dbReference type="AlphaFoldDB" id="A0A0L0C7X2"/>
<evidence type="ECO:0000313" key="2">
    <source>
        <dbReference type="Proteomes" id="UP000037069"/>
    </source>
</evidence>
<sequence>MRQTPVVIGNDNNLVREKEWASSSENNTFVLNFSYKISFNLLDFDLKTVGALDCNDFEYRKEKSGSTLPDIRSSLDSKTIQPCPYVCPSFACNNYYNDDDFANGHKYNLIQNSHSPQHHHTRSKYVHLYTLYKYVLVPNDAYVLRNFKSNESRRPFIKYDAQVEVVSGTPIIKLKKKNRNERCCLRVEFFLWCIILINLTYQSKKTK</sequence>